<accession>A0A232EDA5</accession>
<dbReference type="EMBL" id="NNAY01007386">
    <property type="protein sequence ID" value="OXU16323.1"/>
    <property type="molecule type" value="Genomic_DNA"/>
</dbReference>
<comment type="caution">
    <text evidence="2">The sequence shown here is derived from an EMBL/GenBank/DDBJ whole genome shotgun (WGS) entry which is preliminary data.</text>
</comment>
<proteinExistence type="predicted"/>
<feature type="compositionally biased region" description="Low complexity" evidence="1">
    <location>
        <begin position="70"/>
        <end position="105"/>
    </location>
</feature>
<feature type="region of interest" description="Disordered" evidence="1">
    <location>
        <begin position="56"/>
        <end position="105"/>
    </location>
</feature>
<keyword evidence="3" id="KW-1185">Reference proteome</keyword>
<evidence type="ECO:0000313" key="3">
    <source>
        <dbReference type="Proteomes" id="UP000215335"/>
    </source>
</evidence>
<evidence type="ECO:0000313" key="2">
    <source>
        <dbReference type="EMBL" id="OXU16323.1"/>
    </source>
</evidence>
<reference evidence="2 3" key="1">
    <citation type="journal article" date="2017" name="Curr. Biol.">
        <title>The Evolution of Venom by Co-option of Single-Copy Genes.</title>
        <authorList>
            <person name="Martinson E.O."/>
            <person name="Mrinalini"/>
            <person name="Kelkar Y.D."/>
            <person name="Chang C.H."/>
            <person name="Werren J.H."/>
        </authorList>
    </citation>
    <scope>NUCLEOTIDE SEQUENCE [LARGE SCALE GENOMIC DNA]</scope>
    <source>
        <strain evidence="2 3">Alberta</strain>
        <tissue evidence="2">Whole body</tissue>
    </source>
</reference>
<dbReference type="Proteomes" id="UP000215335">
    <property type="component" value="Unassembled WGS sequence"/>
</dbReference>
<evidence type="ECO:0000256" key="1">
    <source>
        <dbReference type="SAM" id="MobiDB-lite"/>
    </source>
</evidence>
<sequence length="139" mass="15453">VTVSFSPPGKLPIVMALLNKYEPNNTRIFRITKQGADNATVRHNYYDLSRRVDQVANRKETAEPANNLVTSSSTDDSDNTDNSGSTSNADDSDSNGQTTRTTTTRLFQTMRLTTIMKTMARKISQRTVTMTIETLTSLK</sequence>
<dbReference type="AlphaFoldDB" id="A0A232EDA5"/>
<protein>
    <submittedName>
        <fullName evidence="2">Uncharacterized protein</fullName>
    </submittedName>
</protein>
<gene>
    <name evidence="2" type="ORF">TSAR_010461</name>
</gene>
<feature type="non-terminal residue" evidence="2">
    <location>
        <position position="1"/>
    </location>
</feature>
<organism evidence="2 3">
    <name type="scientific">Trichomalopsis sarcophagae</name>
    <dbReference type="NCBI Taxonomy" id="543379"/>
    <lineage>
        <taxon>Eukaryota</taxon>
        <taxon>Metazoa</taxon>
        <taxon>Ecdysozoa</taxon>
        <taxon>Arthropoda</taxon>
        <taxon>Hexapoda</taxon>
        <taxon>Insecta</taxon>
        <taxon>Pterygota</taxon>
        <taxon>Neoptera</taxon>
        <taxon>Endopterygota</taxon>
        <taxon>Hymenoptera</taxon>
        <taxon>Apocrita</taxon>
        <taxon>Proctotrupomorpha</taxon>
        <taxon>Chalcidoidea</taxon>
        <taxon>Pteromalidae</taxon>
        <taxon>Pteromalinae</taxon>
        <taxon>Trichomalopsis</taxon>
    </lineage>
</organism>
<name>A0A232EDA5_9HYME</name>